<dbReference type="Proteomes" id="UP000800041">
    <property type="component" value="Unassembled WGS sequence"/>
</dbReference>
<feature type="transmembrane region" description="Helical" evidence="1">
    <location>
        <begin position="20"/>
        <end position="41"/>
    </location>
</feature>
<evidence type="ECO:0000313" key="2">
    <source>
        <dbReference type="EMBL" id="KAF1982229.1"/>
    </source>
</evidence>
<organism evidence="2 3">
    <name type="scientific">Aulographum hederae CBS 113979</name>
    <dbReference type="NCBI Taxonomy" id="1176131"/>
    <lineage>
        <taxon>Eukaryota</taxon>
        <taxon>Fungi</taxon>
        <taxon>Dikarya</taxon>
        <taxon>Ascomycota</taxon>
        <taxon>Pezizomycotina</taxon>
        <taxon>Dothideomycetes</taxon>
        <taxon>Pleosporomycetidae</taxon>
        <taxon>Aulographales</taxon>
        <taxon>Aulographaceae</taxon>
    </lineage>
</organism>
<evidence type="ECO:0000313" key="3">
    <source>
        <dbReference type="Proteomes" id="UP000800041"/>
    </source>
</evidence>
<sequence length="215" mass="25474">MPLARFVDRRFRLNQNFFHYVGYFFLVYAILIPASISMRIFDMDGFENITGRTLEHYSCLVTKAGNKCGVTDVCYPWQQPIEPLYRETAAACMFVGFRIAEEDFNDLLDEFVACQRIWFKREDCAPYNRIWVSLTRPMSDWERLVKCELARRVQDIIRSITPYAVHFPDDREFRRAEKPCPGDFRPSYTDYFDMFYHGLVLDVCNEWPTGEKKTG</sequence>
<gene>
    <name evidence="2" type="ORF">K402DRAFT_424808</name>
</gene>
<keyword evidence="3" id="KW-1185">Reference proteome</keyword>
<dbReference type="EMBL" id="ML977187">
    <property type="protein sequence ID" value="KAF1982229.1"/>
    <property type="molecule type" value="Genomic_DNA"/>
</dbReference>
<reference evidence="2" key="1">
    <citation type="journal article" date="2020" name="Stud. Mycol.">
        <title>101 Dothideomycetes genomes: a test case for predicting lifestyles and emergence of pathogens.</title>
        <authorList>
            <person name="Haridas S."/>
            <person name="Albert R."/>
            <person name="Binder M."/>
            <person name="Bloem J."/>
            <person name="Labutti K."/>
            <person name="Salamov A."/>
            <person name="Andreopoulos B."/>
            <person name="Baker S."/>
            <person name="Barry K."/>
            <person name="Bills G."/>
            <person name="Bluhm B."/>
            <person name="Cannon C."/>
            <person name="Castanera R."/>
            <person name="Culley D."/>
            <person name="Daum C."/>
            <person name="Ezra D."/>
            <person name="Gonzalez J."/>
            <person name="Henrissat B."/>
            <person name="Kuo A."/>
            <person name="Liang C."/>
            <person name="Lipzen A."/>
            <person name="Lutzoni F."/>
            <person name="Magnuson J."/>
            <person name="Mondo S."/>
            <person name="Nolan M."/>
            <person name="Ohm R."/>
            <person name="Pangilinan J."/>
            <person name="Park H.-J."/>
            <person name="Ramirez L."/>
            <person name="Alfaro M."/>
            <person name="Sun H."/>
            <person name="Tritt A."/>
            <person name="Yoshinaga Y."/>
            <person name="Zwiers L.-H."/>
            <person name="Turgeon B."/>
            <person name="Goodwin S."/>
            <person name="Spatafora J."/>
            <person name="Crous P."/>
            <person name="Grigoriev I."/>
        </authorList>
    </citation>
    <scope>NUCLEOTIDE SEQUENCE</scope>
    <source>
        <strain evidence="2">CBS 113979</strain>
    </source>
</reference>
<keyword evidence="1" id="KW-0472">Membrane</keyword>
<accession>A0A6G1GN98</accession>
<name>A0A6G1GN98_9PEZI</name>
<protein>
    <submittedName>
        <fullName evidence="2">Uncharacterized protein</fullName>
    </submittedName>
</protein>
<keyword evidence="1" id="KW-0812">Transmembrane</keyword>
<dbReference type="AlphaFoldDB" id="A0A6G1GN98"/>
<keyword evidence="1" id="KW-1133">Transmembrane helix</keyword>
<evidence type="ECO:0000256" key="1">
    <source>
        <dbReference type="SAM" id="Phobius"/>
    </source>
</evidence>
<proteinExistence type="predicted"/>